<keyword evidence="2" id="KW-1185">Reference proteome</keyword>
<dbReference type="Proteomes" id="UP000701702">
    <property type="component" value="Unassembled WGS sequence"/>
</dbReference>
<name>A0ABN7Y9H3_9BURK</name>
<comment type="caution">
    <text evidence="1">The sequence shown here is derived from an EMBL/GenBank/DDBJ whole genome shotgun (WGS) entry which is preliminary data.</text>
</comment>
<sequence>MDLEGMLGVCKCLRRRDLIYLSEPVDDIFRMARRNSQADVFDLVAVRAKRCQVIEPLDALVVVVLPDLVALNRVRVAAAATYLAAVSGGLEDGRLKCIPGRRIDV</sequence>
<protein>
    <submittedName>
        <fullName evidence="1">Uncharacterized protein</fullName>
    </submittedName>
</protein>
<gene>
    <name evidence="1" type="ORF">LMG23994_01768</name>
</gene>
<accession>A0ABN7Y9H3</accession>
<evidence type="ECO:0000313" key="1">
    <source>
        <dbReference type="EMBL" id="CAG9169997.1"/>
    </source>
</evidence>
<dbReference type="EMBL" id="CAJZAF010000007">
    <property type="protein sequence ID" value="CAG9169997.1"/>
    <property type="molecule type" value="Genomic_DNA"/>
</dbReference>
<evidence type="ECO:0000313" key="2">
    <source>
        <dbReference type="Proteomes" id="UP000701702"/>
    </source>
</evidence>
<organism evidence="1 2">
    <name type="scientific">Cupriavidus pinatubonensis</name>
    <dbReference type="NCBI Taxonomy" id="248026"/>
    <lineage>
        <taxon>Bacteria</taxon>
        <taxon>Pseudomonadati</taxon>
        <taxon>Pseudomonadota</taxon>
        <taxon>Betaproteobacteria</taxon>
        <taxon>Burkholderiales</taxon>
        <taxon>Burkholderiaceae</taxon>
        <taxon>Cupriavidus</taxon>
    </lineage>
</organism>
<proteinExistence type="predicted"/>
<reference evidence="1 2" key="1">
    <citation type="submission" date="2021-08" db="EMBL/GenBank/DDBJ databases">
        <authorList>
            <person name="Peeters C."/>
        </authorList>
    </citation>
    <scope>NUCLEOTIDE SEQUENCE [LARGE SCALE GENOMIC DNA]</scope>
    <source>
        <strain evidence="1 2">LMG 23994</strain>
    </source>
</reference>